<dbReference type="PATRIC" id="fig|1528099.3.peg.595"/>
<dbReference type="InterPro" id="IPR017850">
    <property type="entry name" value="Alkaline_phosphatase_core_sf"/>
</dbReference>
<keyword evidence="1" id="KW-0862">Zinc</keyword>
<accession>A0A0M5KZI8</accession>
<dbReference type="Proteomes" id="UP000068137">
    <property type="component" value="Chromosome"/>
</dbReference>
<evidence type="ECO:0008006" key="4">
    <source>
        <dbReference type="Google" id="ProtNLM"/>
    </source>
</evidence>
<organism evidence="2 3">
    <name type="scientific">Lawsonella clevelandensis</name>
    <dbReference type="NCBI Taxonomy" id="1528099"/>
    <lineage>
        <taxon>Bacteria</taxon>
        <taxon>Bacillati</taxon>
        <taxon>Actinomycetota</taxon>
        <taxon>Actinomycetes</taxon>
        <taxon>Mycobacteriales</taxon>
        <taxon>Lawsonellaceae</taxon>
        <taxon>Lawsonella</taxon>
    </lineage>
</organism>
<dbReference type="Gene3D" id="3.40.720.10">
    <property type="entry name" value="Alkaline Phosphatase, subunit A"/>
    <property type="match status" value="1"/>
</dbReference>
<keyword evidence="1" id="KW-0479">Metal-binding</keyword>
<sequence>MVVGGAIDWSGHANETARIIEGTTEFVKAVNDVAAWAEKYSSWDETLLIVTADHETGFVNSPSKMDFRPLSKDTSGAIEMEWLSKQHTNQLVPFFVRGAGSRTVFNLANQQDLMRGRYLDNTEFAQLVIQRWWVKR</sequence>
<gene>
    <name evidence="2" type="ORF">AL705_03080</name>
</gene>
<name>A0A0M5KZI8_9ACTN</name>
<feature type="binding site" evidence="1">
    <location>
        <position position="53"/>
    </location>
    <ligand>
        <name>Zn(2+)</name>
        <dbReference type="ChEBI" id="CHEBI:29105"/>
        <label>2</label>
    </ligand>
</feature>
<reference evidence="2 3" key="1">
    <citation type="journal article" date="2015" name="Genome Announc.">
        <title>Complete Genome Sequences for Two Strains of a Novel Fastidious, Partially Acid-Fast, Gram-Positive Corynebacterineae Bacterium, Derived from Human Clinical Samples.</title>
        <authorList>
            <person name="Nicholson A.C."/>
            <person name="Bell M."/>
            <person name="Humrighouse B.W."/>
            <person name="McQuiston J.R."/>
        </authorList>
    </citation>
    <scope>NUCLEOTIDE SEQUENCE [LARGE SCALE GENOMIC DNA]</scope>
    <source>
        <strain evidence="2 3">X1698</strain>
    </source>
</reference>
<dbReference type="GO" id="GO:0046872">
    <property type="term" value="F:metal ion binding"/>
    <property type="evidence" value="ECO:0007669"/>
    <property type="project" value="UniProtKB-KW"/>
</dbReference>
<protein>
    <recommendedName>
        <fullName evidence="4">Alkaline phosphatase</fullName>
    </recommendedName>
</protein>
<dbReference type="Pfam" id="PF00245">
    <property type="entry name" value="Alk_phosphatase"/>
    <property type="match status" value="1"/>
</dbReference>
<proteinExistence type="predicted"/>
<dbReference type="InterPro" id="IPR001952">
    <property type="entry name" value="Alkaline_phosphatase"/>
</dbReference>
<dbReference type="KEGG" id="cbq:AL705_03080"/>
<dbReference type="AlphaFoldDB" id="A0A0M5KZI8"/>
<dbReference type="SUPFAM" id="SSF53649">
    <property type="entry name" value="Alkaline phosphatase-like"/>
    <property type="match status" value="1"/>
</dbReference>
<dbReference type="STRING" id="1528099.AL705_03080"/>
<evidence type="ECO:0000313" key="3">
    <source>
        <dbReference type="Proteomes" id="UP000068137"/>
    </source>
</evidence>
<dbReference type="GO" id="GO:0016791">
    <property type="term" value="F:phosphatase activity"/>
    <property type="evidence" value="ECO:0007669"/>
    <property type="project" value="InterPro"/>
</dbReference>
<evidence type="ECO:0000313" key="2">
    <source>
        <dbReference type="EMBL" id="ALE18817.1"/>
    </source>
</evidence>
<dbReference type="EMBL" id="CP012390">
    <property type="protein sequence ID" value="ALE18817.1"/>
    <property type="molecule type" value="Genomic_DNA"/>
</dbReference>
<feature type="binding site" evidence="1">
    <location>
        <position position="12"/>
    </location>
    <ligand>
        <name>Zn(2+)</name>
        <dbReference type="ChEBI" id="CHEBI:29105"/>
        <label>2</label>
    </ligand>
</feature>
<feature type="binding site" evidence="1">
    <location>
        <position position="54"/>
    </location>
    <ligand>
        <name>Zn(2+)</name>
        <dbReference type="ChEBI" id="CHEBI:29105"/>
        <label>2</label>
    </ligand>
</feature>
<feature type="binding site" evidence="1">
    <location>
        <position position="8"/>
    </location>
    <ligand>
        <name>Zn(2+)</name>
        <dbReference type="ChEBI" id="CHEBI:29105"/>
        <label>2</label>
    </ligand>
</feature>
<evidence type="ECO:0000256" key="1">
    <source>
        <dbReference type="PIRSR" id="PIRSR601952-2"/>
    </source>
</evidence>
<comment type="cofactor">
    <cofactor evidence="1">
        <name>Zn(2+)</name>
        <dbReference type="ChEBI" id="CHEBI:29105"/>
    </cofactor>
    <text evidence="1">Binds 2 Zn(2+) ions.</text>
</comment>